<dbReference type="PANTHER" id="PTHR10796">
    <property type="entry name" value="PATCHED-RELATED"/>
    <property type="match status" value="1"/>
</dbReference>
<evidence type="ECO:0000256" key="4">
    <source>
        <dbReference type="ARBA" id="ARBA00022692"/>
    </source>
</evidence>
<feature type="transmembrane region" description="Helical" evidence="8">
    <location>
        <begin position="340"/>
        <end position="360"/>
    </location>
</feature>
<feature type="transmembrane region" description="Helical" evidence="8">
    <location>
        <begin position="871"/>
        <end position="894"/>
    </location>
</feature>
<organism evidence="10 11">
    <name type="scientific">Steinernema carpocapsae</name>
    <name type="common">Entomopathogenic nematode</name>
    <dbReference type="NCBI Taxonomy" id="34508"/>
    <lineage>
        <taxon>Eukaryota</taxon>
        <taxon>Metazoa</taxon>
        <taxon>Ecdysozoa</taxon>
        <taxon>Nematoda</taxon>
        <taxon>Chromadorea</taxon>
        <taxon>Rhabditida</taxon>
        <taxon>Tylenchina</taxon>
        <taxon>Panagrolaimomorpha</taxon>
        <taxon>Strongyloidoidea</taxon>
        <taxon>Steinernematidae</taxon>
        <taxon>Steinernema</taxon>
    </lineage>
</organism>
<dbReference type="GO" id="GO:0006897">
    <property type="term" value="P:endocytosis"/>
    <property type="evidence" value="ECO:0007669"/>
    <property type="project" value="TreeGrafter"/>
</dbReference>
<proteinExistence type="inferred from homology"/>
<feature type="transmembrane region" description="Helical" evidence="8">
    <location>
        <begin position="798"/>
        <end position="816"/>
    </location>
</feature>
<dbReference type="EMBL" id="CM016762">
    <property type="protein sequence ID" value="TMS36311.1"/>
    <property type="molecule type" value="Genomic_DNA"/>
</dbReference>
<dbReference type="Pfam" id="PF02460">
    <property type="entry name" value="Patched"/>
    <property type="match status" value="1"/>
</dbReference>
<dbReference type="InterPro" id="IPR000731">
    <property type="entry name" value="SSD"/>
</dbReference>
<dbReference type="SUPFAM" id="SSF82866">
    <property type="entry name" value="Multidrug efflux transporter AcrB transmembrane domain"/>
    <property type="match status" value="2"/>
</dbReference>
<keyword evidence="4 8" id="KW-0812">Transmembrane</keyword>
<comment type="caution">
    <text evidence="10">The sequence shown here is derived from an EMBL/GenBank/DDBJ whole genome shotgun (WGS) entry which is preliminary data.</text>
</comment>
<feature type="transmembrane region" description="Helical" evidence="8">
    <location>
        <begin position="380"/>
        <end position="400"/>
    </location>
</feature>
<dbReference type="PROSITE" id="PS50156">
    <property type="entry name" value="SSD"/>
    <property type="match status" value="1"/>
</dbReference>
<dbReference type="GO" id="GO:0018996">
    <property type="term" value="P:molting cycle, collagen and cuticulin-based cuticle"/>
    <property type="evidence" value="ECO:0007669"/>
    <property type="project" value="TreeGrafter"/>
</dbReference>
<feature type="transmembrane region" description="Helical" evidence="8">
    <location>
        <begin position="307"/>
        <end position="334"/>
    </location>
</feature>
<feature type="transmembrane region" description="Helical" evidence="8">
    <location>
        <begin position="266"/>
        <end position="286"/>
    </location>
</feature>
<dbReference type="FunFam" id="1.20.1640.10:FF:000047">
    <property type="entry name" value="PaTched Related family"/>
    <property type="match status" value="1"/>
</dbReference>
<keyword evidence="7" id="KW-0325">Glycoprotein</keyword>
<dbReference type="AlphaFoldDB" id="A0A4U8USX7"/>
<protein>
    <recommendedName>
        <fullName evidence="9">SSD domain-containing protein</fullName>
    </recommendedName>
</protein>
<reference evidence="10 11" key="2">
    <citation type="journal article" date="2019" name="G3 (Bethesda)">
        <title>Hybrid Assembly of the Genome of the Entomopathogenic Nematode Steinernema carpocapsae Identifies the X-Chromosome.</title>
        <authorList>
            <person name="Serra L."/>
            <person name="Macchietto M."/>
            <person name="Macias-Munoz A."/>
            <person name="McGill C.J."/>
            <person name="Rodriguez I.M."/>
            <person name="Rodriguez B."/>
            <person name="Murad R."/>
            <person name="Mortazavi A."/>
        </authorList>
    </citation>
    <scope>NUCLEOTIDE SEQUENCE [LARGE SCALE GENOMIC DNA]</scope>
    <source>
        <strain evidence="10 11">ALL</strain>
    </source>
</reference>
<dbReference type="GO" id="GO:0030659">
    <property type="term" value="C:cytoplasmic vesicle membrane"/>
    <property type="evidence" value="ECO:0007669"/>
    <property type="project" value="TreeGrafter"/>
</dbReference>
<dbReference type="InterPro" id="IPR051697">
    <property type="entry name" value="Patched_domain-protein"/>
</dbReference>
<accession>A0A4U8USX7</accession>
<sequence length="936" mass="106419">MKVPSLEPFLRRCFHRYGYFCYNHKWVLFTVPLIVIPLLCIGFYRMNELRVDDPAYVFTPRESRWRHELGVFSTLWPLSENKFLPGKSFENKRFVNILIKSKDGGNVLRPEILDEIELLNSWIMNNITVPTVDHKYNLTYQDLCLNYDWICGANEHIMMFQQMSKVGRVIDLTYPKGGNQDTPAYLGTTLGDITLNETDHTVMEARITQIFFFLKQQEDVIRQYSAEFSYAVEKFLLHGFDSALIDYSFAHYQSLQDGLEENANRFVPNFVFSFSSLSIFAIICSFSFRKVKNRRLGEIDWVRSKPYIACCGLFCTLLAITGAFGFMMLMGIPYNVINTIIPFLIIAIGIDDMFIMNACWDQTDKSHSVPDRMSDMMAHAGVAVTITNVTDILSFAIGCITDLPGIQFFCSYACASVTVCYVLQLTFFAGFMAIMGDVEHEGRHCLLLTKTGRTPVKTQKVADVNSCDSPQIYPENFKQFQVCKSESACPLQPEELQMKSFQKIYIKQDDLDKNVVSTETTCGGILYSGPGAELENQMQLKDAPPAHEDGFIQMFFTYTYAPFLLKNPVRAVVCLIYLGYVAIAVVGCVNFNEGLNPGNLVTNNHYIAAYFNDLKKFWAQGPQLHVAVLQPPNFTDSVQREQMMAVVRAFEDTEYTMGRQGTVFFFLEYLNYLDSLDVELENTDKLWNKKLNSWLKYTGAANQWKTDMFFNETTKALEAFRFQIAMKNIVEPNDHKHATKMLREVADAQPFHVEIYYEAFPFADQYLIILPATLQNVLISLGCMTAISIFLVPSLPSALLILVSIISINMGVFGYMTHWGVNLDAVSMISIIMSIGFAVDLSAHIVYAFVTSHGDSHERVIGALEHLGWPIFQGAASTITGISILYTVDAYIILTFFKTIWLTMFLGMVHGLIFIPTLLSFIPIAFYRIPKEVQTH</sequence>
<evidence type="ECO:0000313" key="11">
    <source>
        <dbReference type="Proteomes" id="UP000298663"/>
    </source>
</evidence>
<comment type="similarity">
    <text evidence="2">Belongs to the patched family.</text>
</comment>
<feature type="domain" description="SSD" evidence="9">
    <location>
        <begin position="269"/>
        <end position="434"/>
    </location>
</feature>
<feature type="transmembrane region" description="Helical" evidence="8">
    <location>
        <begin position="766"/>
        <end position="791"/>
    </location>
</feature>
<dbReference type="EMBL" id="AZBU02000001">
    <property type="protein sequence ID" value="TMS36311.1"/>
    <property type="molecule type" value="Genomic_DNA"/>
</dbReference>
<dbReference type="GO" id="GO:0005886">
    <property type="term" value="C:plasma membrane"/>
    <property type="evidence" value="ECO:0007669"/>
    <property type="project" value="UniProtKB-SubCell"/>
</dbReference>
<keyword evidence="6 8" id="KW-0472">Membrane</keyword>
<keyword evidence="11" id="KW-1185">Reference proteome</keyword>
<evidence type="ECO:0000256" key="1">
    <source>
        <dbReference type="ARBA" id="ARBA00004651"/>
    </source>
</evidence>
<dbReference type="InterPro" id="IPR003392">
    <property type="entry name" value="PTHD_SSD"/>
</dbReference>
<comment type="subcellular location">
    <subcellularLocation>
        <location evidence="1">Cell membrane</location>
        <topology evidence="1">Multi-pass membrane protein</topology>
    </subcellularLocation>
</comment>
<dbReference type="OrthoDB" id="6510177at2759"/>
<feature type="transmembrane region" description="Helical" evidence="8">
    <location>
        <begin position="900"/>
        <end position="927"/>
    </location>
</feature>
<dbReference type="PANTHER" id="PTHR10796:SF193">
    <property type="entry name" value="SSD DOMAIN-CONTAINING PROTEIN"/>
    <property type="match status" value="1"/>
</dbReference>
<gene>
    <name evidence="10" type="ORF">L596_003505</name>
</gene>
<name>A0A4U8USX7_STECR</name>
<evidence type="ECO:0000256" key="3">
    <source>
        <dbReference type="ARBA" id="ARBA00022475"/>
    </source>
</evidence>
<dbReference type="Proteomes" id="UP000298663">
    <property type="component" value="Chromosome X"/>
</dbReference>
<keyword evidence="3" id="KW-1003">Cell membrane</keyword>
<evidence type="ECO:0000256" key="6">
    <source>
        <dbReference type="ARBA" id="ARBA00023136"/>
    </source>
</evidence>
<evidence type="ECO:0000256" key="8">
    <source>
        <dbReference type="SAM" id="Phobius"/>
    </source>
</evidence>
<evidence type="ECO:0000259" key="9">
    <source>
        <dbReference type="PROSITE" id="PS50156"/>
    </source>
</evidence>
<feature type="transmembrane region" description="Helical" evidence="8">
    <location>
        <begin position="406"/>
        <end position="434"/>
    </location>
</feature>
<feature type="transmembrane region" description="Helical" evidence="8">
    <location>
        <begin position="828"/>
        <end position="850"/>
    </location>
</feature>
<keyword evidence="5 8" id="KW-1133">Transmembrane helix</keyword>
<evidence type="ECO:0000256" key="5">
    <source>
        <dbReference type="ARBA" id="ARBA00022989"/>
    </source>
</evidence>
<evidence type="ECO:0000256" key="7">
    <source>
        <dbReference type="ARBA" id="ARBA00023180"/>
    </source>
</evidence>
<evidence type="ECO:0000313" key="10">
    <source>
        <dbReference type="EMBL" id="TMS36311.1"/>
    </source>
</evidence>
<evidence type="ECO:0000256" key="2">
    <source>
        <dbReference type="ARBA" id="ARBA00005585"/>
    </source>
</evidence>
<dbReference type="Gene3D" id="1.20.1640.10">
    <property type="entry name" value="Multidrug efflux transporter AcrB transmembrane domain"/>
    <property type="match status" value="2"/>
</dbReference>
<feature type="transmembrane region" description="Helical" evidence="8">
    <location>
        <begin position="26"/>
        <end position="44"/>
    </location>
</feature>
<reference evidence="10 11" key="1">
    <citation type="journal article" date="2015" name="Genome Biol.">
        <title>Comparative genomics of Steinernema reveals deeply conserved gene regulatory networks.</title>
        <authorList>
            <person name="Dillman A.R."/>
            <person name="Macchietto M."/>
            <person name="Porter C.F."/>
            <person name="Rogers A."/>
            <person name="Williams B."/>
            <person name="Antoshechkin I."/>
            <person name="Lee M.M."/>
            <person name="Goodwin Z."/>
            <person name="Lu X."/>
            <person name="Lewis E.E."/>
            <person name="Goodrich-Blair H."/>
            <person name="Stock S.P."/>
            <person name="Adams B.J."/>
            <person name="Sternberg P.W."/>
            <person name="Mortazavi A."/>
        </authorList>
    </citation>
    <scope>NUCLEOTIDE SEQUENCE [LARGE SCALE GENOMIC DNA]</scope>
    <source>
        <strain evidence="10 11">ALL</strain>
    </source>
</reference>
<feature type="transmembrane region" description="Helical" evidence="8">
    <location>
        <begin position="571"/>
        <end position="592"/>
    </location>
</feature>
<dbReference type="FunFam" id="1.20.1640.10:FF:000013">
    <property type="entry name" value="PaTched Related family"/>
    <property type="match status" value="1"/>
</dbReference>